<proteinExistence type="inferred from homology"/>
<dbReference type="PRINTS" id="PR00983">
    <property type="entry name" value="TRNASYNTHCYS"/>
</dbReference>
<comment type="subunit">
    <text evidence="3 12">Monomer.</text>
</comment>
<dbReference type="AlphaFoldDB" id="A0A0G1J832"/>
<feature type="short sequence motif" description="'KMSKS' region" evidence="12">
    <location>
        <begin position="278"/>
        <end position="282"/>
    </location>
</feature>
<evidence type="ECO:0000256" key="11">
    <source>
        <dbReference type="ARBA" id="ARBA00023146"/>
    </source>
</evidence>
<dbReference type="GO" id="GO:0005829">
    <property type="term" value="C:cytosol"/>
    <property type="evidence" value="ECO:0007669"/>
    <property type="project" value="TreeGrafter"/>
</dbReference>
<dbReference type="SUPFAM" id="SSF52374">
    <property type="entry name" value="Nucleotidylyl transferase"/>
    <property type="match status" value="1"/>
</dbReference>
<protein>
    <recommendedName>
        <fullName evidence="12">Cysteine--tRNA ligase</fullName>
        <ecNumber evidence="12">6.1.1.16</ecNumber>
    </recommendedName>
    <alternativeName>
        <fullName evidence="12">Cysteinyl-tRNA synthetase</fullName>
        <shortName evidence="12">CysRS</shortName>
    </alternativeName>
</protein>
<dbReference type="Pfam" id="PF23493">
    <property type="entry name" value="CysS_C"/>
    <property type="match status" value="1"/>
</dbReference>
<evidence type="ECO:0000256" key="9">
    <source>
        <dbReference type="ARBA" id="ARBA00022840"/>
    </source>
</evidence>
<feature type="short sequence motif" description="'HIGH' region" evidence="12">
    <location>
        <begin position="32"/>
        <end position="42"/>
    </location>
</feature>
<comment type="catalytic activity">
    <reaction evidence="12">
        <text>tRNA(Cys) + L-cysteine + ATP = L-cysteinyl-tRNA(Cys) + AMP + diphosphate</text>
        <dbReference type="Rhea" id="RHEA:17773"/>
        <dbReference type="Rhea" id="RHEA-COMP:9661"/>
        <dbReference type="Rhea" id="RHEA-COMP:9679"/>
        <dbReference type="ChEBI" id="CHEBI:30616"/>
        <dbReference type="ChEBI" id="CHEBI:33019"/>
        <dbReference type="ChEBI" id="CHEBI:35235"/>
        <dbReference type="ChEBI" id="CHEBI:78442"/>
        <dbReference type="ChEBI" id="CHEBI:78517"/>
        <dbReference type="ChEBI" id="CHEBI:456215"/>
        <dbReference type="EC" id="6.1.1.16"/>
    </reaction>
</comment>
<dbReference type="PANTHER" id="PTHR10890:SF3">
    <property type="entry name" value="CYSTEINE--TRNA LIGASE, CYTOPLASMIC"/>
    <property type="match status" value="1"/>
</dbReference>
<keyword evidence="8 12" id="KW-0862">Zinc</keyword>
<reference evidence="16 17" key="1">
    <citation type="journal article" date="2015" name="Nature">
        <title>rRNA introns, odd ribosomes, and small enigmatic genomes across a large radiation of phyla.</title>
        <authorList>
            <person name="Brown C.T."/>
            <person name="Hug L.A."/>
            <person name="Thomas B.C."/>
            <person name="Sharon I."/>
            <person name="Castelle C.J."/>
            <person name="Singh A."/>
            <person name="Wilkins M.J."/>
            <person name="Williams K.H."/>
            <person name="Banfield J.F."/>
        </authorList>
    </citation>
    <scope>NUCLEOTIDE SEQUENCE [LARGE SCALE GENOMIC DNA]</scope>
</reference>
<dbReference type="InterPro" id="IPR015803">
    <property type="entry name" value="Cys-tRNA-ligase"/>
</dbReference>
<evidence type="ECO:0000256" key="4">
    <source>
        <dbReference type="ARBA" id="ARBA00022490"/>
    </source>
</evidence>
<dbReference type="PATRIC" id="fig|1618413.3.peg.86"/>
<feature type="binding site" evidence="12">
    <location>
        <position position="221"/>
    </location>
    <ligand>
        <name>Zn(2+)</name>
        <dbReference type="ChEBI" id="CHEBI:29105"/>
    </ligand>
</feature>
<keyword evidence="10 12" id="KW-0648">Protein biosynthesis</keyword>
<evidence type="ECO:0000256" key="2">
    <source>
        <dbReference type="ARBA" id="ARBA00005594"/>
    </source>
</evidence>
<dbReference type="InterPro" id="IPR024909">
    <property type="entry name" value="Cys-tRNA/MSH_ligase"/>
</dbReference>
<comment type="subcellular location">
    <subcellularLocation>
        <location evidence="1 12">Cytoplasm</location>
    </subcellularLocation>
</comment>
<keyword evidence="6 12" id="KW-0479">Metal-binding</keyword>
<keyword evidence="9 12" id="KW-0067">ATP-binding</keyword>
<dbReference type="GO" id="GO:0008270">
    <property type="term" value="F:zinc ion binding"/>
    <property type="evidence" value="ECO:0007669"/>
    <property type="project" value="UniProtKB-UniRule"/>
</dbReference>
<keyword evidence="11 12" id="KW-0030">Aminoacyl-tRNA synthetase</keyword>
<dbReference type="InterPro" id="IPR032678">
    <property type="entry name" value="tRNA-synt_1_cat_dom"/>
</dbReference>
<dbReference type="NCBIfam" id="TIGR00435">
    <property type="entry name" value="cysS"/>
    <property type="match status" value="1"/>
</dbReference>
<feature type="binding site" evidence="12">
    <location>
        <position position="246"/>
    </location>
    <ligand>
        <name>Zn(2+)</name>
        <dbReference type="ChEBI" id="CHEBI:29105"/>
    </ligand>
</feature>
<dbReference type="PANTHER" id="PTHR10890">
    <property type="entry name" value="CYSTEINYL-TRNA SYNTHETASE"/>
    <property type="match status" value="1"/>
</dbReference>
<dbReference type="HAMAP" id="MF_00041">
    <property type="entry name" value="Cys_tRNA_synth"/>
    <property type="match status" value="1"/>
</dbReference>
<comment type="similarity">
    <text evidence="2 12">Belongs to the class-I aminoacyl-tRNA synthetase family.</text>
</comment>
<dbReference type="Proteomes" id="UP000033901">
    <property type="component" value="Unassembled WGS sequence"/>
</dbReference>
<keyword evidence="5 12" id="KW-0436">Ligase</keyword>
<sequence length="468" mass="53371">MSDIYLTNSLTRKKEKFEPINPPNVEMYACGPTVYDYAHIGHMRRYVGDDVLKKTLGLNGFKVKHVMNITDVGHLTSDADTGEDKIEKSARKTGKSAWDIAKFFENQFFASTDELNIKRPDIVCRATDHIKEQIELIEKLEKNGYTYKTEDGMYFDTAKLPEYGKLTRGKEGIRAGARIDVAGKKNPTDFALWKFSPKKSKRQMEWESPWGRGFPGWHIECSAMSMKYLGETFDIHTGGVDHIAIHHTNEIAQSEGATGEDPVKYWIHHEFLQVDGQKMAKSVGNTYTVEDVVKKGLNPLALRYLFLTAHYKDPLNFTWEALSSAGIALNKLREQLRVLKGEKERTALSQEKDKKRAGFREEFMLAINDDLNTAKGLAVLWEMLKSNLPSNDKYDLVLYFDEVFGLGLKEASSAKLEIPVEVLNLVEEREELRKEGKWQEADNLRMKIEKFGFRVEDVADGPKVKAAR</sequence>
<evidence type="ECO:0000256" key="7">
    <source>
        <dbReference type="ARBA" id="ARBA00022741"/>
    </source>
</evidence>
<dbReference type="EC" id="6.1.1.16" evidence="12"/>
<feature type="domain" description="Cysteinyl-tRNA ligase anticodon binding" evidence="15">
    <location>
        <begin position="418"/>
        <end position="459"/>
    </location>
</feature>
<dbReference type="Gene3D" id="1.20.120.1910">
    <property type="entry name" value="Cysteine-tRNA ligase, C-terminal anti-codon recognition domain"/>
    <property type="match status" value="1"/>
</dbReference>
<organism evidence="16 17">
    <name type="scientific">Candidatus Curtissbacteria bacterium GW2011_GWC1_44_33</name>
    <dbReference type="NCBI Taxonomy" id="1618413"/>
    <lineage>
        <taxon>Bacteria</taxon>
        <taxon>Candidatus Curtissiibacteriota</taxon>
    </lineage>
</organism>
<feature type="binding site" evidence="12">
    <location>
        <position position="281"/>
    </location>
    <ligand>
        <name>ATP</name>
        <dbReference type="ChEBI" id="CHEBI:30616"/>
    </ligand>
</feature>
<evidence type="ECO:0000256" key="8">
    <source>
        <dbReference type="ARBA" id="ARBA00022833"/>
    </source>
</evidence>
<feature type="domain" description="Cysteinyl-tRNA synthetase class Ia DALR" evidence="14">
    <location>
        <begin position="362"/>
        <end position="385"/>
    </location>
</feature>
<feature type="binding site" evidence="12">
    <location>
        <position position="30"/>
    </location>
    <ligand>
        <name>Zn(2+)</name>
        <dbReference type="ChEBI" id="CHEBI:29105"/>
    </ligand>
</feature>
<evidence type="ECO:0000256" key="12">
    <source>
        <dbReference type="HAMAP-Rule" id="MF_00041"/>
    </source>
</evidence>
<evidence type="ECO:0000313" key="16">
    <source>
        <dbReference type="EMBL" id="KKT67528.1"/>
    </source>
</evidence>
<evidence type="ECO:0000256" key="10">
    <source>
        <dbReference type="ARBA" id="ARBA00022917"/>
    </source>
</evidence>
<dbReference type="InterPro" id="IPR015273">
    <property type="entry name" value="Cys-tRNA-synt_Ia_DALR"/>
</dbReference>
<dbReference type="InterPro" id="IPR014729">
    <property type="entry name" value="Rossmann-like_a/b/a_fold"/>
</dbReference>
<dbReference type="InterPro" id="IPR056411">
    <property type="entry name" value="CysS_C"/>
</dbReference>
<evidence type="ECO:0000313" key="17">
    <source>
        <dbReference type="Proteomes" id="UP000033901"/>
    </source>
</evidence>
<comment type="caution">
    <text evidence="16">The sequence shown here is derived from an EMBL/GenBank/DDBJ whole genome shotgun (WGS) entry which is preliminary data.</text>
</comment>
<evidence type="ECO:0000259" key="14">
    <source>
        <dbReference type="Pfam" id="PF09190"/>
    </source>
</evidence>
<dbReference type="InterPro" id="IPR009080">
    <property type="entry name" value="tRNAsynth_Ia_anticodon-bd"/>
</dbReference>
<evidence type="ECO:0000256" key="1">
    <source>
        <dbReference type="ARBA" id="ARBA00004496"/>
    </source>
</evidence>
<evidence type="ECO:0000256" key="3">
    <source>
        <dbReference type="ARBA" id="ARBA00011245"/>
    </source>
</evidence>
<accession>A0A0G1J832</accession>
<dbReference type="GO" id="GO:0006423">
    <property type="term" value="P:cysteinyl-tRNA aminoacylation"/>
    <property type="evidence" value="ECO:0007669"/>
    <property type="project" value="UniProtKB-UniRule"/>
</dbReference>
<keyword evidence="4 12" id="KW-0963">Cytoplasm</keyword>
<evidence type="ECO:0000256" key="6">
    <source>
        <dbReference type="ARBA" id="ARBA00022723"/>
    </source>
</evidence>
<keyword evidence="7 12" id="KW-0547">Nucleotide-binding</keyword>
<name>A0A0G1J832_9BACT</name>
<dbReference type="Pfam" id="PF09190">
    <property type="entry name" value="DALR_2"/>
    <property type="match status" value="1"/>
</dbReference>
<evidence type="ECO:0000259" key="13">
    <source>
        <dbReference type="Pfam" id="PF01406"/>
    </source>
</evidence>
<comment type="cofactor">
    <cofactor evidence="12">
        <name>Zn(2+)</name>
        <dbReference type="ChEBI" id="CHEBI:29105"/>
    </cofactor>
    <text evidence="12">Binds 1 zinc ion per subunit.</text>
</comment>
<dbReference type="CDD" id="cd00672">
    <property type="entry name" value="CysRS_core"/>
    <property type="match status" value="1"/>
</dbReference>
<evidence type="ECO:0000259" key="15">
    <source>
        <dbReference type="Pfam" id="PF23493"/>
    </source>
</evidence>
<dbReference type="EMBL" id="LCIZ01000007">
    <property type="protein sequence ID" value="KKT67528.1"/>
    <property type="molecule type" value="Genomic_DNA"/>
</dbReference>
<dbReference type="GO" id="GO:0004817">
    <property type="term" value="F:cysteine-tRNA ligase activity"/>
    <property type="evidence" value="ECO:0007669"/>
    <property type="project" value="UniProtKB-UniRule"/>
</dbReference>
<dbReference type="Pfam" id="PF01406">
    <property type="entry name" value="tRNA-synt_1e"/>
    <property type="match status" value="1"/>
</dbReference>
<dbReference type="Gene3D" id="3.40.50.620">
    <property type="entry name" value="HUPs"/>
    <property type="match status" value="1"/>
</dbReference>
<feature type="binding site" evidence="12">
    <location>
        <position position="250"/>
    </location>
    <ligand>
        <name>Zn(2+)</name>
        <dbReference type="ChEBI" id="CHEBI:29105"/>
    </ligand>
</feature>
<dbReference type="GO" id="GO:0005524">
    <property type="term" value="F:ATP binding"/>
    <property type="evidence" value="ECO:0007669"/>
    <property type="project" value="UniProtKB-UniRule"/>
</dbReference>
<feature type="domain" description="tRNA synthetases class I catalytic" evidence="13">
    <location>
        <begin position="17"/>
        <end position="325"/>
    </location>
</feature>
<gene>
    <name evidence="12" type="primary">cysS</name>
    <name evidence="16" type="ORF">UW61_C0007G0005</name>
</gene>
<dbReference type="SUPFAM" id="SSF47323">
    <property type="entry name" value="Anticodon-binding domain of a subclass of class I aminoacyl-tRNA synthetases"/>
    <property type="match status" value="1"/>
</dbReference>
<evidence type="ECO:0000256" key="5">
    <source>
        <dbReference type="ARBA" id="ARBA00022598"/>
    </source>
</evidence>